<accession>A0A397KX59</accession>
<gene>
    <name evidence="6" type="ORF">BRARA_K00934</name>
</gene>
<feature type="domain" description="SWIM-type" evidence="5">
    <location>
        <begin position="441"/>
        <end position="473"/>
    </location>
</feature>
<dbReference type="SMART" id="SM00575">
    <property type="entry name" value="ZnF_PMZ"/>
    <property type="match status" value="1"/>
</dbReference>
<proteinExistence type="predicted"/>
<organism evidence="6">
    <name type="scientific">Brassica campestris</name>
    <name type="common">Field mustard</name>
    <dbReference type="NCBI Taxonomy" id="3711"/>
    <lineage>
        <taxon>Eukaryota</taxon>
        <taxon>Viridiplantae</taxon>
        <taxon>Streptophyta</taxon>
        <taxon>Embryophyta</taxon>
        <taxon>Tracheophyta</taxon>
        <taxon>Spermatophyta</taxon>
        <taxon>Magnoliopsida</taxon>
        <taxon>eudicotyledons</taxon>
        <taxon>Gunneridae</taxon>
        <taxon>Pentapetalae</taxon>
        <taxon>rosids</taxon>
        <taxon>malvids</taxon>
        <taxon>Brassicales</taxon>
        <taxon>Brassicaceae</taxon>
        <taxon>Brassiceae</taxon>
        <taxon>Brassica</taxon>
    </lineage>
</organism>
<dbReference type="InterPro" id="IPR018289">
    <property type="entry name" value="MULE_transposase_dom"/>
</dbReference>
<name>A0A397KX59_BRACM</name>
<dbReference type="EMBL" id="KZ865300">
    <property type="protein sequence ID" value="RIA04798.1"/>
    <property type="molecule type" value="Genomic_DNA"/>
</dbReference>
<keyword evidence="3" id="KW-0862">Zinc</keyword>
<evidence type="ECO:0000256" key="2">
    <source>
        <dbReference type="ARBA" id="ARBA00022771"/>
    </source>
</evidence>
<dbReference type="Pfam" id="PF10551">
    <property type="entry name" value="MULE"/>
    <property type="match status" value="1"/>
</dbReference>
<sequence>MIFKCREDFKQHMAMYAIRNKFRFRNSRSAPGGMVLRCFSHTCSWRVYAAMLKNTQLYEVRKVNLAHSCSVDDRSGYQSQATTTVIGGMMRGKFAGRGGGPRPNEIREAMQGDHEVHISYWKAWRSREVALDYAKGSCGASYNLLPAYLEKLVHANPGSIADIHTEYAEGIGHRFKYMFLAMSASIEGYKFMRKVVIVDGTHLRGKYAGCLLTASAQDGNYQVFPLAVAVVDGENDKAWEWFFRKLTQFIPNNDDVVFVSDRNPSIYHGIAKVYPMGRHCACILHLKRNIRTYFKDKPLGYLVGKAARAYSLSDFYSTFNEIKNVNASCAEYLMGIGFPHWTRSQFEGNRYNIMTSNVAETWNSVLREAREYPILSLIEYIRAKLMSWFAARRQLQRGDDKILTPHVDDLVASNFERSGGLWVTLIGEDQYEVRDKEGNTWHVNLAEKTCSCCEFQALLIPCTHAIAAATRYKIRVDSLVAEYYTLRTYQAAYSKLIYPVVGYESIEILSSDSSESQLEVNPPACRRPPGRPRKNRILSRGEFEVLMVVFNY</sequence>
<reference evidence="6" key="1">
    <citation type="submission" date="2018-06" db="EMBL/GenBank/DDBJ databases">
        <title>WGS assembly of Brassica rapa FPsc.</title>
        <authorList>
            <person name="Bowman J."/>
            <person name="Kohchi T."/>
            <person name="Yamato K."/>
            <person name="Jenkins J."/>
            <person name="Shu S."/>
            <person name="Ishizaki K."/>
            <person name="Yamaoka S."/>
            <person name="Nishihama R."/>
            <person name="Nakamura Y."/>
            <person name="Berger F."/>
            <person name="Adam C."/>
            <person name="Aki S."/>
            <person name="Althoff F."/>
            <person name="Araki T."/>
            <person name="Arteaga-Vazquez M."/>
            <person name="Balasubrmanian S."/>
            <person name="Bauer D."/>
            <person name="Boehm C."/>
            <person name="Briginshaw L."/>
            <person name="Caballero-Perez J."/>
            <person name="Catarino B."/>
            <person name="Chen F."/>
            <person name="Chiyoda S."/>
            <person name="Chovatia M."/>
            <person name="Davies K."/>
            <person name="Delmans M."/>
            <person name="Demura T."/>
            <person name="Dierschke T."/>
            <person name="Dolan L."/>
            <person name="Dorantes-Acosta A."/>
            <person name="Eklund D."/>
            <person name="Florent S."/>
            <person name="Flores-Sandoval E."/>
            <person name="Fujiyama A."/>
            <person name="Fukuzawa H."/>
            <person name="Galik B."/>
            <person name="Grimanelli D."/>
            <person name="Grimwood J."/>
            <person name="Grossniklaus U."/>
            <person name="Hamada T."/>
            <person name="Haseloff J."/>
            <person name="Hetherington A."/>
            <person name="Higo A."/>
            <person name="Hirakawa Y."/>
            <person name="Hundley H."/>
            <person name="Ikeda Y."/>
            <person name="Inoue K."/>
            <person name="Inoue S."/>
            <person name="Ishida S."/>
            <person name="Jia Q."/>
            <person name="Kakita M."/>
            <person name="Kanazawa T."/>
            <person name="Kawai Y."/>
            <person name="Kawashima T."/>
            <person name="Kennedy M."/>
            <person name="Kinose K."/>
            <person name="Kinoshita T."/>
            <person name="Kohara Y."/>
            <person name="Koide E."/>
            <person name="Komatsu K."/>
            <person name="Kopischke S."/>
            <person name="Kubo M."/>
            <person name="Kyozuka J."/>
            <person name="Lagercrantz U."/>
            <person name="Lin S."/>
            <person name="Lindquist E."/>
            <person name="Lipzen A."/>
            <person name="Lu C."/>
            <person name="Luna E."/>
            <person name="Martienssen R."/>
            <person name="Minamino N."/>
            <person name="Mizutani M."/>
            <person name="Mizutani M."/>
            <person name="Mochizuki N."/>
            <person name="Monte I."/>
            <person name="Mosher R."/>
            <person name="Nagasaki H."/>
            <person name="Nakagami H."/>
            <person name="Naramoto S."/>
            <person name="Nishitani K."/>
            <person name="Ohtani M."/>
            <person name="Okamoto T."/>
            <person name="Okumura M."/>
            <person name="Phillips J."/>
            <person name="Pollak B."/>
            <person name="Reinders A."/>
            <person name="Roevekamp M."/>
            <person name="Sano R."/>
            <person name="Sawa S."/>
            <person name="Schmid M."/>
            <person name="Shirakawa M."/>
            <person name="Solano R."/>
            <person name="Spunde A."/>
            <person name="Suetsugu N."/>
            <person name="Sugano S."/>
            <person name="Sugiyama A."/>
            <person name="Sun R."/>
            <person name="Suzuki Y."/>
            <person name="Takenaka M."/>
            <person name="Takezawa D."/>
            <person name="Tomogane H."/>
            <person name="Tsuzuki M."/>
            <person name="Ueda T."/>
            <person name="Umeda M."/>
            <person name="Ward J."/>
            <person name="Watanabe Y."/>
            <person name="Yazaki K."/>
            <person name="Yokoyama R."/>
            <person name="Yoshitake Y."/>
            <person name="Yotsui I."/>
            <person name="Zachgo S."/>
            <person name="Schmutz J."/>
        </authorList>
    </citation>
    <scope>NUCLEOTIDE SEQUENCE [LARGE SCALE GENOMIC DNA]</scope>
</reference>
<dbReference type="InterPro" id="IPR007527">
    <property type="entry name" value="Znf_SWIM"/>
</dbReference>
<dbReference type="GO" id="GO:0008270">
    <property type="term" value="F:zinc ion binding"/>
    <property type="evidence" value="ECO:0007669"/>
    <property type="project" value="UniProtKB-KW"/>
</dbReference>
<evidence type="ECO:0000256" key="3">
    <source>
        <dbReference type="ARBA" id="ARBA00022833"/>
    </source>
</evidence>
<dbReference type="PROSITE" id="PS50966">
    <property type="entry name" value="ZF_SWIM"/>
    <property type="match status" value="1"/>
</dbReference>
<dbReference type="PANTHER" id="PTHR31973">
    <property type="entry name" value="POLYPROTEIN, PUTATIVE-RELATED"/>
    <property type="match status" value="1"/>
</dbReference>
<evidence type="ECO:0000256" key="1">
    <source>
        <dbReference type="ARBA" id="ARBA00022723"/>
    </source>
</evidence>
<dbReference type="Proteomes" id="UP000264353">
    <property type="component" value="Unassembled WGS sequence"/>
</dbReference>
<evidence type="ECO:0000259" key="5">
    <source>
        <dbReference type="PROSITE" id="PS50966"/>
    </source>
</evidence>
<dbReference type="InterPro" id="IPR006564">
    <property type="entry name" value="Znf_PMZ"/>
</dbReference>
<dbReference type="InterPro" id="IPR004332">
    <property type="entry name" value="Transposase_MuDR"/>
</dbReference>
<dbReference type="Pfam" id="PF04434">
    <property type="entry name" value="SWIM"/>
    <property type="match status" value="1"/>
</dbReference>
<evidence type="ECO:0000256" key="4">
    <source>
        <dbReference type="PROSITE-ProRule" id="PRU00325"/>
    </source>
</evidence>
<protein>
    <recommendedName>
        <fullName evidence="5">SWIM-type domain-containing protein</fullName>
    </recommendedName>
</protein>
<dbReference type="AlphaFoldDB" id="A0A397KX59"/>
<dbReference type="PANTHER" id="PTHR31973:SF113">
    <property type="entry name" value="PROTEIN FAR1-RELATED SEQUENCE 5-LIKE"/>
    <property type="match status" value="1"/>
</dbReference>
<keyword evidence="1" id="KW-0479">Metal-binding</keyword>
<evidence type="ECO:0000313" key="6">
    <source>
        <dbReference type="EMBL" id="RIA04798.1"/>
    </source>
</evidence>
<keyword evidence="2 4" id="KW-0863">Zinc-finger</keyword>
<dbReference type="Pfam" id="PF03108">
    <property type="entry name" value="DBD_Tnp_Mut"/>
    <property type="match status" value="1"/>
</dbReference>